<comment type="subcellular location">
    <subcellularLocation>
        <location evidence="1">Membrane</location>
        <topology evidence="1">Multi-pass membrane protein</topology>
    </subcellularLocation>
</comment>
<proteinExistence type="inferred from homology"/>
<dbReference type="GO" id="GO:0004984">
    <property type="term" value="F:olfactory receptor activity"/>
    <property type="evidence" value="ECO:0007669"/>
    <property type="project" value="TreeGrafter"/>
</dbReference>
<evidence type="ECO:0000313" key="7">
    <source>
        <dbReference type="EMBL" id="GMR40564.1"/>
    </source>
</evidence>
<feature type="non-terminal residue" evidence="7">
    <location>
        <position position="212"/>
    </location>
</feature>
<evidence type="ECO:0000256" key="4">
    <source>
        <dbReference type="ARBA" id="ARBA00023136"/>
    </source>
</evidence>
<feature type="transmembrane region" description="Helical" evidence="6">
    <location>
        <begin position="63"/>
        <end position="84"/>
    </location>
</feature>
<keyword evidence="8" id="KW-1185">Reference proteome</keyword>
<name>A0AAN5CF03_9BILA</name>
<organism evidence="7 8">
    <name type="scientific">Pristionchus mayeri</name>
    <dbReference type="NCBI Taxonomy" id="1317129"/>
    <lineage>
        <taxon>Eukaryota</taxon>
        <taxon>Metazoa</taxon>
        <taxon>Ecdysozoa</taxon>
        <taxon>Nematoda</taxon>
        <taxon>Chromadorea</taxon>
        <taxon>Rhabditida</taxon>
        <taxon>Rhabditina</taxon>
        <taxon>Diplogasteromorpha</taxon>
        <taxon>Diplogasteroidea</taxon>
        <taxon>Neodiplogasteridae</taxon>
        <taxon>Pristionchus</taxon>
    </lineage>
</organism>
<comment type="similarity">
    <text evidence="5">Belongs to the nematode receptor-like protein sra family.</text>
</comment>
<feature type="transmembrane region" description="Helical" evidence="6">
    <location>
        <begin position="27"/>
        <end position="51"/>
    </location>
</feature>
<keyword evidence="4 6" id="KW-0472">Membrane</keyword>
<comment type="caution">
    <text evidence="7">The sequence shown here is derived from an EMBL/GenBank/DDBJ whole genome shotgun (WGS) entry which is preliminary data.</text>
</comment>
<dbReference type="Proteomes" id="UP001328107">
    <property type="component" value="Unassembled WGS sequence"/>
</dbReference>
<dbReference type="PANTHER" id="PTHR31357">
    <property type="entry name" value="SERPENTINE RECEPTOR CLASS ALPHA-10"/>
    <property type="match status" value="1"/>
</dbReference>
<feature type="transmembrane region" description="Helical" evidence="6">
    <location>
        <begin position="105"/>
        <end position="131"/>
    </location>
</feature>
<dbReference type="GO" id="GO:0016020">
    <property type="term" value="C:membrane"/>
    <property type="evidence" value="ECO:0007669"/>
    <property type="project" value="UniProtKB-SubCell"/>
</dbReference>
<dbReference type="InterPro" id="IPR051080">
    <property type="entry name" value="Nematode_rcpt-like_serp_alpha"/>
</dbReference>
<dbReference type="EMBL" id="BTRK01000003">
    <property type="protein sequence ID" value="GMR40564.1"/>
    <property type="molecule type" value="Genomic_DNA"/>
</dbReference>
<accession>A0AAN5CF03</accession>
<dbReference type="AlphaFoldDB" id="A0AAN5CF03"/>
<evidence type="ECO:0000256" key="2">
    <source>
        <dbReference type="ARBA" id="ARBA00022692"/>
    </source>
</evidence>
<keyword evidence="2 6" id="KW-0812">Transmembrane</keyword>
<evidence type="ECO:0000313" key="8">
    <source>
        <dbReference type="Proteomes" id="UP001328107"/>
    </source>
</evidence>
<dbReference type="PANTHER" id="PTHR31357:SF5">
    <property type="entry name" value="SERPENTINE RECEPTOR CLASS ALPHA-1-RELATED"/>
    <property type="match status" value="1"/>
</dbReference>
<protein>
    <recommendedName>
        <fullName evidence="9">G protein-coupled receptor</fullName>
    </recommendedName>
</protein>
<feature type="non-terminal residue" evidence="7">
    <location>
        <position position="1"/>
    </location>
</feature>
<evidence type="ECO:0000256" key="5">
    <source>
        <dbReference type="ARBA" id="ARBA00037994"/>
    </source>
</evidence>
<evidence type="ECO:0000256" key="3">
    <source>
        <dbReference type="ARBA" id="ARBA00022989"/>
    </source>
</evidence>
<feature type="transmembrane region" description="Helical" evidence="6">
    <location>
        <begin position="143"/>
        <end position="176"/>
    </location>
</feature>
<gene>
    <name evidence="7" type="ORF">PMAYCL1PPCAC_10759</name>
</gene>
<evidence type="ECO:0000256" key="1">
    <source>
        <dbReference type="ARBA" id="ARBA00004141"/>
    </source>
</evidence>
<sequence length="212" mass="24487">SDRTEETMADSCSQLVVDYDESTAIHALLWTQLVLSLGAIFVVAYTIMFQLHKSWFEGVFQETLYALYFFILWHSILLVVLLIIQLSIRLTAKNPCEMQFDRKFCFIRILTSFAFPSFVCLHASITVQRIVTSFSGNSKLHHFVARCCLVLTLLLFSSFVMMFVDLLNVLLAFVLIRYNRRKNRDLWVTNECVPVNPANSSDRCIHIQELGE</sequence>
<reference evidence="8" key="1">
    <citation type="submission" date="2022-10" db="EMBL/GenBank/DDBJ databases">
        <title>Genome assembly of Pristionchus species.</title>
        <authorList>
            <person name="Yoshida K."/>
            <person name="Sommer R.J."/>
        </authorList>
    </citation>
    <scope>NUCLEOTIDE SEQUENCE [LARGE SCALE GENOMIC DNA]</scope>
    <source>
        <strain evidence="8">RS5460</strain>
    </source>
</reference>
<evidence type="ECO:0000256" key="6">
    <source>
        <dbReference type="SAM" id="Phobius"/>
    </source>
</evidence>
<keyword evidence="3 6" id="KW-1133">Transmembrane helix</keyword>
<evidence type="ECO:0008006" key="9">
    <source>
        <dbReference type="Google" id="ProtNLM"/>
    </source>
</evidence>